<dbReference type="GO" id="GO:0051301">
    <property type="term" value="P:cell division"/>
    <property type="evidence" value="ECO:0007669"/>
    <property type="project" value="UniProtKB-KW"/>
</dbReference>
<evidence type="ECO:0000256" key="7">
    <source>
        <dbReference type="ARBA" id="ARBA00022776"/>
    </source>
</evidence>
<comment type="similarity">
    <text evidence="3">Belongs to the securin family.</text>
</comment>
<evidence type="ECO:0000256" key="14">
    <source>
        <dbReference type="SAM" id="MobiDB-lite"/>
    </source>
</evidence>
<keyword evidence="16" id="KW-1185">Reference proteome</keyword>
<evidence type="ECO:0000256" key="1">
    <source>
        <dbReference type="ARBA" id="ARBA00004123"/>
    </source>
</evidence>
<keyword evidence="11" id="KW-0539">Nucleus</keyword>
<keyword evidence="10" id="KW-0729">SH3-binding</keyword>
<keyword evidence="7" id="KW-0498">Mitosis</keyword>
<dbReference type="Pfam" id="PF04856">
    <property type="entry name" value="Securin"/>
    <property type="match status" value="1"/>
</dbReference>
<accession>A0A8D2J5D4</accession>
<proteinExistence type="inferred from homology"/>
<feature type="compositionally biased region" description="Basic and acidic residues" evidence="14">
    <location>
        <begin position="76"/>
        <end position="89"/>
    </location>
</feature>
<dbReference type="OMA" id="PPVCYDF"/>
<protein>
    <recommendedName>
        <fullName evidence="13">Securin</fullName>
    </recommendedName>
</protein>
<evidence type="ECO:0000313" key="16">
    <source>
        <dbReference type="Proteomes" id="UP000694545"/>
    </source>
</evidence>
<dbReference type="GO" id="GO:0005634">
    <property type="term" value="C:nucleus"/>
    <property type="evidence" value="ECO:0007669"/>
    <property type="project" value="UniProtKB-SubCell"/>
</dbReference>
<comment type="subcellular location">
    <subcellularLocation>
        <location evidence="2">Cytoplasm</location>
    </subcellularLocation>
    <subcellularLocation>
        <location evidence="1">Nucleus</location>
    </subcellularLocation>
</comment>
<evidence type="ECO:0000256" key="13">
    <source>
        <dbReference type="ARBA" id="ARBA00039185"/>
    </source>
</evidence>
<dbReference type="GO" id="GO:0005737">
    <property type="term" value="C:cytoplasm"/>
    <property type="evidence" value="ECO:0007669"/>
    <property type="project" value="UniProtKB-SubCell"/>
</dbReference>
<feature type="region of interest" description="Disordered" evidence="14">
    <location>
        <begin position="64"/>
        <end position="89"/>
    </location>
</feature>
<dbReference type="KEGG" id="vko:123035542"/>
<dbReference type="PANTHER" id="PTHR10418:SF2">
    <property type="entry name" value="SECURIN"/>
    <property type="match status" value="1"/>
</dbReference>
<dbReference type="GO" id="GO:0051276">
    <property type="term" value="P:chromosome organization"/>
    <property type="evidence" value="ECO:0007669"/>
    <property type="project" value="InterPro"/>
</dbReference>
<dbReference type="InterPro" id="IPR006940">
    <property type="entry name" value="Securin_separation_inhibitor"/>
</dbReference>
<organism evidence="15 16">
    <name type="scientific">Varanus komodoensis</name>
    <name type="common">Komodo dragon</name>
    <dbReference type="NCBI Taxonomy" id="61221"/>
    <lineage>
        <taxon>Eukaryota</taxon>
        <taxon>Metazoa</taxon>
        <taxon>Chordata</taxon>
        <taxon>Craniata</taxon>
        <taxon>Vertebrata</taxon>
        <taxon>Euteleostomi</taxon>
        <taxon>Lepidosauria</taxon>
        <taxon>Squamata</taxon>
        <taxon>Bifurcata</taxon>
        <taxon>Unidentata</taxon>
        <taxon>Episquamata</taxon>
        <taxon>Toxicofera</taxon>
        <taxon>Anguimorpha</taxon>
        <taxon>Paleoanguimorpha</taxon>
        <taxon>Varanoidea</taxon>
        <taxon>Varanidae</taxon>
        <taxon>Varanus</taxon>
    </lineage>
</organism>
<gene>
    <name evidence="15" type="primary">PTTG1</name>
</gene>
<dbReference type="CTD" id="9232"/>
<dbReference type="RefSeq" id="XP_044309804.1">
    <property type="nucleotide sequence ID" value="XM_044453869.1"/>
</dbReference>
<evidence type="ECO:0000256" key="6">
    <source>
        <dbReference type="ARBA" id="ARBA00022737"/>
    </source>
</evidence>
<reference evidence="15" key="2">
    <citation type="submission" date="2025-09" db="UniProtKB">
        <authorList>
            <consortium name="Ensembl"/>
        </authorList>
    </citation>
    <scope>IDENTIFICATION</scope>
</reference>
<evidence type="ECO:0000256" key="9">
    <source>
        <dbReference type="ARBA" id="ARBA00022843"/>
    </source>
</evidence>
<evidence type="ECO:0000256" key="3">
    <source>
        <dbReference type="ARBA" id="ARBA00009264"/>
    </source>
</evidence>
<dbReference type="Ensembl" id="ENSVKKT00000007139.1">
    <property type="protein sequence ID" value="ENSVKKP00000006958.1"/>
    <property type="gene ID" value="ENSVKKG00000005028.1"/>
</dbReference>
<name>A0A8D2J5D4_VARKO</name>
<keyword evidence="12" id="KW-0131">Cell cycle</keyword>
<evidence type="ECO:0000256" key="4">
    <source>
        <dbReference type="ARBA" id="ARBA00022490"/>
    </source>
</evidence>
<dbReference type="RefSeq" id="XP_044309805.1">
    <property type="nucleotide sequence ID" value="XM_044453870.1"/>
</dbReference>
<dbReference type="OrthoDB" id="9905975at2759"/>
<evidence type="ECO:0000256" key="8">
    <source>
        <dbReference type="ARBA" id="ARBA00022829"/>
    </source>
</evidence>
<evidence type="ECO:0000256" key="10">
    <source>
        <dbReference type="ARBA" id="ARBA00023036"/>
    </source>
</evidence>
<dbReference type="AlphaFoldDB" id="A0A8D2J5D4"/>
<dbReference type="GO" id="GO:0045143">
    <property type="term" value="P:homologous chromosome segregation"/>
    <property type="evidence" value="ECO:0007669"/>
    <property type="project" value="TreeGrafter"/>
</dbReference>
<reference evidence="15" key="1">
    <citation type="submission" date="2025-08" db="UniProtKB">
        <authorList>
            <consortium name="Ensembl"/>
        </authorList>
    </citation>
    <scope>IDENTIFICATION</scope>
</reference>
<evidence type="ECO:0000256" key="5">
    <source>
        <dbReference type="ARBA" id="ARBA00022618"/>
    </source>
</evidence>
<evidence type="ECO:0000256" key="11">
    <source>
        <dbReference type="ARBA" id="ARBA00023242"/>
    </source>
</evidence>
<dbReference type="PANTHER" id="PTHR10418">
    <property type="entry name" value="SECURIN-3"/>
    <property type="match status" value="1"/>
</dbReference>
<evidence type="ECO:0000256" key="12">
    <source>
        <dbReference type="ARBA" id="ARBA00023306"/>
    </source>
</evidence>
<keyword evidence="6" id="KW-0677">Repeat</keyword>
<keyword evidence="8" id="KW-0159">Chromosome partition</keyword>
<keyword evidence="9" id="KW-0832">Ubl conjugation</keyword>
<keyword evidence="4" id="KW-0963">Cytoplasm</keyword>
<sequence>MAMHIFLDKENGELGTTTTTKDQLRVLSAPSKTFAERSHSKTPLVGRTANVNAAASKGVRKALQNLNKPQATGKGEFPKGEKSMSTKRASENTSRLESCSMVTEDWPEKENLISYNPLEFENFEIPEEHRLSHLSLTGVPLMTFGNVPDIFTSPVLVPIKPPSLSWDYDTLQSRKDFLATLDEIIIDLPPPL</sequence>
<dbReference type="GO" id="GO:0017124">
    <property type="term" value="F:SH3 domain binding"/>
    <property type="evidence" value="ECO:0007669"/>
    <property type="project" value="UniProtKB-KW"/>
</dbReference>
<keyword evidence="5" id="KW-0132">Cell division</keyword>
<dbReference type="GeneID" id="123035542"/>
<evidence type="ECO:0000313" key="15">
    <source>
        <dbReference type="Ensembl" id="ENSVKKP00000006958.1"/>
    </source>
</evidence>
<dbReference type="Proteomes" id="UP000694545">
    <property type="component" value="Unplaced"/>
</dbReference>
<evidence type="ECO:0000256" key="2">
    <source>
        <dbReference type="ARBA" id="ARBA00004496"/>
    </source>
</evidence>